<evidence type="ECO:0000313" key="1">
    <source>
        <dbReference type="EMBL" id="MBF6299382.1"/>
    </source>
</evidence>
<sequence>MAEGSTSTWRQLLNSANAGELLLDENVGNGLAQDCDRHLESLRDILLVARRVELVSGFGGFPSGQVLEEKFSLKGSTGADSIQTRIKEHIDEVMLMKEVFEKAIENFRSVDQSNSDKIAGIDIPS</sequence>
<reference evidence="1 2" key="1">
    <citation type="submission" date="2020-10" db="EMBL/GenBank/DDBJ databases">
        <title>Identification of Nocardia species via Next-generation sequencing and recognition of intraspecies genetic diversity.</title>
        <authorList>
            <person name="Li P."/>
            <person name="Li P."/>
            <person name="Lu B."/>
        </authorList>
    </citation>
    <scope>NUCLEOTIDE SEQUENCE [LARGE SCALE GENOMIC DNA]</scope>
    <source>
        <strain evidence="1 2">BJ06-0157</strain>
    </source>
</reference>
<accession>A0ABS0CRZ5</accession>
<gene>
    <name evidence="1" type="ORF">IU459_17800</name>
</gene>
<dbReference type="RefSeq" id="WP_195130655.1">
    <property type="nucleotide sequence ID" value="NZ_JADLQX010000012.1"/>
</dbReference>
<comment type="caution">
    <text evidence="1">The sequence shown here is derived from an EMBL/GenBank/DDBJ whole genome shotgun (WGS) entry which is preliminary data.</text>
</comment>
<organism evidence="1 2">
    <name type="scientific">Nocardia amamiensis</name>
    <dbReference type="NCBI Taxonomy" id="404578"/>
    <lineage>
        <taxon>Bacteria</taxon>
        <taxon>Bacillati</taxon>
        <taxon>Actinomycetota</taxon>
        <taxon>Actinomycetes</taxon>
        <taxon>Mycobacteriales</taxon>
        <taxon>Nocardiaceae</taxon>
        <taxon>Nocardia</taxon>
    </lineage>
</organism>
<dbReference type="EMBL" id="JADLQX010000012">
    <property type="protein sequence ID" value="MBF6299382.1"/>
    <property type="molecule type" value="Genomic_DNA"/>
</dbReference>
<name>A0ABS0CRZ5_9NOCA</name>
<proteinExistence type="predicted"/>
<evidence type="ECO:0000313" key="2">
    <source>
        <dbReference type="Proteomes" id="UP000702209"/>
    </source>
</evidence>
<keyword evidence="2" id="KW-1185">Reference proteome</keyword>
<protein>
    <submittedName>
        <fullName evidence="1">Uncharacterized protein</fullName>
    </submittedName>
</protein>
<dbReference type="Proteomes" id="UP000702209">
    <property type="component" value="Unassembled WGS sequence"/>
</dbReference>